<evidence type="ECO:0000256" key="1">
    <source>
        <dbReference type="ARBA" id="ARBA00022729"/>
    </source>
</evidence>
<name>A0A9W6B6X6_9FLAO</name>
<feature type="chain" id="PRO_5040964077" evidence="2">
    <location>
        <begin position="29"/>
        <end position="224"/>
    </location>
</feature>
<keyword evidence="1 2" id="KW-0732">Signal</keyword>
<dbReference type="Gene3D" id="2.50.20.10">
    <property type="entry name" value="Lipoprotein localisation LolA/LolB/LppX"/>
    <property type="match status" value="1"/>
</dbReference>
<protein>
    <submittedName>
        <fullName evidence="3">Membrane protein</fullName>
    </submittedName>
</protein>
<sequence>MKKIVKNKNMKKFALTALILWIGINSVAAQNSAKAKSLLDEVYNKVGSYKNLYIDFKFELVNKDAGVNQETKGNVTIEGDKYALNYIGVFKMFDGHKIYTIVPDNEEVTIENKGADDASTITPSKMLTFYKDGYTYKWKETKKIKGRDIQIIELTPISSKAEVSNILLGIDTQTKHIYNVVENGKNSTSTIITVNSMKTDQPLPKNTFVFNREKYKKLGYYISE</sequence>
<evidence type="ECO:0000313" key="3">
    <source>
        <dbReference type="EMBL" id="GLB53651.1"/>
    </source>
</evidence>
<reference evidence="3" key="1">
    <citation type="submission" date="2022-07" db="EMBL/GenBank/DDBJ databases">
        <title>Taxonomy of Novel Oxalotrophic and Methylotrophic Bacteria.</title>
        <authorList>
            <person name="Sahin N."/>
            <person name="Tani A."/>
        </authorList>
    </citation>
    <scope>NUCLEOTIDE SEQUENCE</scope>
    <source>
        <strain evidence="3">AM327</strain>
    </source>
</reference>
<accession>A0A9W6B6X6</accession>
<comment type="caution">
    <text evidence="3">The sequence shown here is derived from an EMBL/GenBank/DDBJ whole genome shotgun (WGS) entry which is preliminary data.</text>
</comment>
<organism evidence="3 4">
    <name type="scientific">Neptunitalea chrysea</name>
    <dbReference type="NCBI Taxonomy" id="1647581"/>
    <lineage>
        <taxon>Bacteria</taxon>
        <taxon>Pseudomonadati</taxon>
        <taxon>Bacteroidota</taxon>
        <taxon>Flavobacteriia</taxon>
        <taxon>Flavobacteriales</taxon>
        <taxon>Flavobacteriaceae</taxon>
        <taxon>Neptunitalea</taxon>
    </lineage>
</organism>
<evidence type="ECO:0000256" key="2">
    <source>
        <dbReference type="SAM" id="SignalP"/>
    </source>
</evidence>
<dbReference type="AlphaFoldDB" id="A0A9W6B6X6"/>
<dbReference type="CDD" id="cd16325">
    <property type="entry name" value="LolA"/>
    <property type="match status" value="1"/>
</dbReference>
<proteinExistence type="predicted"/>
<dbReference type="SUPFAM" id="SSF89392">
    <property type="entry name" value="Prokaryotic lipoproteins and lipoprotein localization factors"/>
    <property type="match status" value="1"/>
</dbReference>
<dbReference type="Proteomes" id="UP001143545">
    <property type="component" value="Unassembled WGS sequence"/>
</dbReference>
<evidence type="ECO:0000313" key="4">
    <source>
        <dbReference type="Proteomes" id="UP001143545"/>
    </source>
</evidence>
<dbReference type="InterPro" id="IPR004564">
    <property type="entry name" value="OM_lipoprot_carrier_LolA-like"/>
</dbReference>
<gene>
    <name evidence="3" type="primary">lolA</name>
    <name evidence="3" type="ORF">NBRC110019_26920</name>
</gene>
<dbReference type="EMBL" id="BRVP01000021">
    <property type="protein sequence ID" value="GLB53651.1"/>
    <property type="molecule type" value="Genomic_DNA"/>
</dbReference>
<keyword evidence="4" id="KW-1185">Reference proteome</keyword>
<feature type="signal peptide" evidence="2">
    <location>
        <begin position="1"/>
        <end position="28"/>
    </location>
</feature>
<dbReference type="InterPro" id="IPR029046">
    <property type="entry name" value="LolA/LolB/LppX"/>
</dbReference>